<name>A0A511J7E9_9CELL</name>
<gene>
    <name evidence="7" type="ORF">CCO02nite_05850</name>
</gene>
<dbReference type="OrthoDB" id="5198202at2"/>
<evidence type="ECO:0000256" key="1">
    <source>
        <dbReference type="ARBA" id="ARBA00004141"/>
    </source>
</evidence>
<organism evidence="7 8">
    <name type="scientific">Cellulomonas composti</name>
    <dbReference type="NCBI Taxonomy" id="266130"/>
    <lineage>
        <taxon>Bacteria</taxon>
        <taxon>Bacillati</taxon>
        <taxon>Actinomycetota</taxon>
        <taxon>Actinomycetes</taxon>
        <taxon>Micrococcales</taxon>
        <taxon>Cellulomonadaceae</taxon>
        <taxon>Cellulomonas</taxon>
    </lineage>
</organism>
<reference evidence="7 8" key="1">
    <citation type="submission" date="2019-07" db="EMBL/GenBank/DDBJ databases">
        <title>Whole genome shotgun sequence of Cellulomonas composti NBRC 100758.</title>
        <authorList>
            <person name="Hosoyama A."/>
            <person name="Uohara A."/>
            <person name="Ohji S."/>
            <person name="Ichikawa N."/>
        </authorList>
    </citation>
    <scope>NUCLEOTIDE SEQUENCE [LARGE SCALE GENOMIC DNA]</scope>
    <source>
        <strain evidence="7 8">NBRC 100758</strain>
    </source>
</reference>
<keyword evidence="4 5" id="KW-0472">Membrane</keyword>
<proteinExistence type="predicted"/>
<keyword evidence="8" id="KW-1185">Reference proteome</keyword>
<dbReference type="AlphaFoldDB" id="A0A511J7E9"/>
<evidence type="ECO:0000256" key="5">
    <source>
        <dbReference type="SAM" id="Phobius"/>
    </source>
</evidence>
<feature type="transmembrane region" description="Helical" evidence="5">
    <location>
        <begin position="134"/>
        <end position="152"/>
    </location>
</feature>
<accession>A0A511J7E9</accession>
<protein>
    <recommendedName>
        <fullName evidence="6">Integral membrane bound transporter domain-containing protein</fullName>
    </recommendedName>
</protein>
<comment type="subcellular location">
    <subcellularLocation>
        <location evidence="1">Membrane</location>
        <topology evidence="1">Multi-pass membrane protein</topology>
    </subcellularLocation>
</comment>
<keyword evidence="3 5" id="KW-1133">Transmembrane helix</keyword>
<evidence type="ECO:0000259" key="6">
    <source>
        <dbReference type="Pfam" id="PF13515"/>
    </source>
</evidence>
<comment type="caution">
    <text evidence="7">The sequence shown here is derived from an EMBL/GenBank/DDBJ whole genome shotgun (WGS) entry which is preliminary data.</text>
</comment>
<sequence>MAAAESRPTLHDTRVLLRARARQGVARVRSAWFPILQAAVAGGLAFAFSRHVLGHPYPFFAPVSTWIALGFSMDRSVRRVAELAVGVALGVGLGDAVVHVIGSGVWQVAVVLFVAALVARFLDRGAMLTTQAGVQAIVIVGLPAVGTAGSPFGRWTDALVGGALALGVALLTPSDPRRHPRALGGRALDEVATVLLGLKDGLAQRSATLVEDALVRGRASQPVFDDWTDAATNARDLARISPAVRRHRDELAALVVASVHAERAMRNTRVLVRRALPVVDAPATHDLDGLAATVLDLAIAAQDLSAATSGGVRPDRACSELLAAAASLDPFVLAPDDWHVQSLVLLARSLVVDLLEAADVDPAAARAALPEI</sequence>
<dbReference type="Pfam" id="PF13515">
    <property type="entry name" value="FUSC_2"/>
    <property type="match status" value="1"/>
</dbReference>
<evidence type="ECO:0000256" key="4">
    <source>
        <dbReference type="ARBA" id="ARBA00023136"/>
    </source>
</evidence>
<keyword evidence="2 5" id="KW-0812">Transmembrane</keyword>
<evidence type="ECO:0000313" key="8">
    <source>
        <dbReference type="Proteomes" id="UP000321720"/>
    </source>
</evidence>
<dbReference type="EMBL" id="BJWG01000002">
    <property type="protein sequence ID" value="GEL93927.1"/>
    <property type="molecule type" value="Genomic_DNA"/>
</dbReference>
<feature type="domain" description="Integral membrane bound transporter" evidence="6">
    <location>
        <begin position="45"/>
        <end position="166"/>
    </location>
</feature>
<dbReference type="GO" id="GO:0016020">
    <property type="term" value="C:membrane"/>
    <property type="evidence" value="ECO:0007669"/>
    <property type="project" value="UniProtKB-SubCell"/>
</dbReference>
<dbReference type="Proteomes" id="UP000321720">
    <property type="component" value="Unassembled WGS sequence"/>
</dbReference>
<evidence type="ECO:0000313" key="7">
    <source>
        <dbReference type="EMBL" id="GEL93927.1"/>
    </source>
</evidence>
<evidence type="ECO:0000256" key="2">
    <source>
        <dbReference type="ARBA" id="ARBA00022692"/>
    </source>
</evidence>
<feature type="transmembrane region" description="Helical" evidence="5">
    <location>
        <begin position="104"/>
        <end position="122"/>
    </location>
</feature>
<evidence type="ECO:0000256" key="3">
    <source>
        <dbReference type="ARBA" id="ARBA00022989"/>
    </source>
</evidence>
<dbReference type="InterPro" id="IPR049453">
    <property type="entry name" value="Memb_transporter_dom"/>
</dbReference>
<feature type="transmembrane region" description="Helical" evidence="5">
    <location>
        <begin position="30"/>
        <end position="49"/>
    </location>
</feature>